<feature type="compositionally biased region" description="Polar residues" evidence="1">
    <location>
        <begin position="173"/>
        <end position="182"/>
    </location>
</feature>
<evidence type="ECO:0000313" key="2">
    <source>
        <dbReference type="EMBL" id="CEL93277.1"/>
    </source>
</evidence>
<proteinExistence type="predicted"/>
<accession>A0A0G4ECK7</accession>
<dbReference type="EMBL" id="CDMY01000153">
    <property type="protein sequence ID" value="CEL93277.1"/>
    <property type="molecule type" value="Genomic_DNA"/>
</dbReference>
<feature type="region of interest" description="Disordered" evidence="1">
    <location>
        <begin position="483"/>
        <end position="522"/>
    </location>
</feature>
<feature type="compositionally biased region" description="Basic and acidic residues" evidence="1">
    <location>
        <begin position="314"/>
        <end position="324"/>
    </location>
</feature>
<evidence type="ECO:0000313" key="3">
    <source>
        <dbReference type="Proteomes" id="UP000041254"/>
    </source>
</evidence>
<dbReference type="Proteomes" id="UP000041254">
    <property type="component" value="Unassembled WGS sequence"/>
</dbReference>
<sequence>MSASFSVKKGTGPTLSYLSNRHLGRCTANFYPALSPTSSSRGTYHYLRRADRCYASQHTSSHLREVHCLGTSSIHTSVYRCDCFWKLCSTPDGHDLGHAIRTQNDGERLAVLLGLCEPVSAKEARRNEWADEPIMNKMTASTLRKRDRCMRMGCGKRHGAHVFGRSAAPQSLEGGSSSSQYPSFEEGEVDESYNSSGVISLPGQGCDGQVTEVFLVDEPLKRQAKDKRHQNKSHRLLYKFTAQASVEEEDKAHGGLPSRHGPDDQQEQLDAQDMELKYLKTLGKRKEGEKGKAQDDLPAAAAVPPRRAQRKKEKQKEKQSRRMDPTSLGFTPAERPHTADDMGEEKEDEGHGQGVTIPQGGTRTHAGGNHNHIPVDRHNQPQLMQHQQHHNHHQQQQAFSAFQGGRMAGGMSGTDRINETANVWASMREAKEVQQAVEQSKRDVHITGETEDEALNRVLELSRQTAQQHFEYRQQQHLQLYQPPAPARAPPKAPPVAPSHETLAGASGGASVASHGGIEQADHDEELERVIRESYLENQLEKQSRMGEDAALRLALYESARIANVTPEVPFEAPHHSGRLPAVNEETEEELAGLREDMPASYGLPPPPSFPPPSYPPRR</sequence>
<feature type="compositionally biased region" description="Basic and acidic residues" evidence="1">
    <location>
        <begin position="284"/>
        <end position="295"/>
    </location>
</feature>
<feature type="region of interest" description="Disordered" evidence="1">
    <location>
        <begin position="246"/>
        <end position="265"/>
    </location>
</feature>
<keyword evidence="3" id="KW-1185">Reference proteome</keyword>
<dbReference type="SMART" id="SM00726">
    <property type="entry name" value="UIM"/>
    <property type="match status" value="3"/>
</dbReference>
<name>A0A0G4ECK7_VITBC</name>
<gene>
    <name evidence="2" type="ORF">Vbra_7035</name>
</gene>
<dbReference type="VEuPathDB" id="CryptoDB:Vbra_7035"/>
<dbReference type="InParanoid" id="A0A0G4ECK7"/>
<reference evidence="2 3" key="1">
    <citation type="submission" date="2014-11" db="EMBL/GenBank/DDBJ databases">
        <authorList>
            <person name="Zhu J."/>
            <person name="Qi W."/>
            <person name="Song R."/>
        </authorList>
    </citation>
    <scope>NUCLEOTIDE SEQUENCE [LARGE SCALE GENOMIC DNA]</scope>
</reference>
<dbReference type="AlphaFoldDB" id="A0A0G4ECK7"/>
<dbReference type="InterPro" id="IPR003903">
    <property type="entry name" value="UIM_dom"/>
</dbReference>
<protein>
    <submittedName>
        <fullName evidence="2">Uncharacterized protein</fullName>
    </submittedName>
</protein>
<feature type="region of interest" description="Disordered" evidence="1">
    <location>
        <begin position="284"/>
        <end position="377"/>
    </location>
</feature>
<feature type="compositionally biased region" description="Pro residues" evidence="1">
    <location>
        <begin position="604"/>
        <end position="619"/>
    </location>
</feature>
<feature type="compositionally biased region" description="Pro residues" evidence="1">
    <location>
        <begin position="483"/>
        <end position="497"/>
    </location>
</feature>
<feature type="region of interest" description="Disordered" evidence="1">
    <location>
        <begin position="165"/>
        <end position="189"/>
    </location>
</feature>
<feature type="region of interest" description="Disordered" evidence="1">
    <location>
        <begin position="568"/>
        <end position="619"/>
    </location>
</feature>
<organism evidence="2 3">
    <name type="scientific">Vitrella brassicaformis (strain CCMP3155)</name>
    <dbReference type="NCBI Taxonomy" id="1169540"/>
    <lineage>
        <taxon>Eukaryota</taxon>
        <taxon>Sar</taxon>
        <taxon>Alveolata</taxon>
        <taxon>Colpodellida</taxon>
        <taxon>Vitrellaceae</taxon>
        <taxon>Vitrella</taxon>
    </lineage>
</organism>
<evidence type="ECO:0000256" key="1">
    <source>
        <dbReference type="SAM" id="MobiDB-lite"/>
    </source>
</evidence>